<keyword evidence="2" id="KW-1185">Reference proteome</keyword>
<organism evidence="1 2">
    <name type="scientific">Candidatus Lokiarchaeum ossiferum</name>
    <dbReference type="NCBI Taxonomy" id="2951803"/>
    <lineage>
        <taxon>Archaea</taxon>
        <taxon>Promethearchaeati</taxon>
        <taxon>Promethearchaeota</taxon>
        <taxon>Promethearchaeia</taxon>
        <taxon>Promethearchaeales</taxon>
        <taxon>Promethearchaeaceae</taxon>
        <taxon>Candidatus Lokiarchaeum</taxon>
    </lineage>
</organism>
<dbReference type="Proteomes" id="UP001208689">
    <property type="component" value="Chromosome"/>
</dbReference>
<sequence>MKIDITEIEDGLEGNWWHYIKSSDFSFQTRIPQLNSLEANEDDILIHKQILEGESFPTKRFHLIMDGEAFQVEGNEIRETLARKLAIFIQQNKKLPFGCTYKKIQKNNTIIIQYNPNGFDSFQLKIKPEDMELEDSDIEKLFSSMETEKVNALATSEDATFTIDPITEDPLLEQVSMESGKSKVFVVEGKIIAIDLRKSFFQGNETIFYLLQLEGGKIAPDNKKNTLQRDFSLINAKCSENAMKKFELQTGNIVSFNGKVKMDKKLKLIVQNIRKFDEKT</sequence>
<name>A0ABY6HNU0_9ARCH</name>
<evidence type="ECO:0000313" key="2">
    <source>
        <dbReference type="Proteomes" id="UP001208689"/>
    </source>
</evidence>
<evidence type="ECO:0000313" key="1">
    <source>
        <dbReference type="EMBL" id="UYP45167.1"/>
    </source>
</evidence>
<proteinExistence type="predicted"/>
<protein>
    <submittedName>
        <fullName evidence="1">Uncharacterized protein</fullName>
    </submittedName>
</protein>
<reference evidence="1" key="1">
    <citation type="submission" date="2022-09" db="EMBL/GenBank/DDBJ databases">
        <title>Actin cytoskeleton and complex cell architecture in an #Asgard archaeon.</title>
        <authorList>
            <person name="Ponce Toledo R.I."/>
            <person name="Schleper C."/>
            <person name="Rodrigues Oliveira T."/>
            <person name="Wollweber F."/>
            <person name="Xu J."/>
            <person name="Rittmann S."/>
            <person name="Klingl A."/>
            <person name="Pilhofer M."/>
        </authorList>
    </citation>
    <scope>NUCLEOTIDE SEQUENCE</scope>
    <source>
        <strain evidence="1">B-35</strain>
    </source>
</reference>
<accession>A0ABY6HNU0</accession>
<dbReference type="EMBL" id="CP104013">
    <property type="protein sequence ID" value="UYP45167.1"/>
    <property type="molecule type" value="Genomic_DNA"/>
</dbReference>
<gene>
    <name evidence="1" type="ORF">NEF87_001452</name>
</gene>